<feature type="region of interest" description="Disordered" evidence="3">
    <location>
        <begin position="1765"/>
        <end position="1851"/>
    </location>
</feature>
<dbReference type="OMA" id="DERENVM"/>
<dbReference type="InterPro" id="IPR036770">
    <property type="entry name" value="Ankyrin_rpt-contain_sf"/>
</dbReference>
<evidence type="ECO:0000256" key="1">
    <source>
        <dbReference type="ARBA" id="ARBA00022614"/>
    </source>
</evidence>
<feature type="region of interest" description="Disordered" evidence="3">
    <location>
        <begin position="903"/>
        <end position="926"/>
    </location>
</feature>
<organism evidence="4 5">
    <name type="scientific">Stylonychia lemnae</name>
    <name type="common">Ciliate</name>
    <dbReference type="NCBI Taxonomy" id="5949"/>
    <lineage>
        <taxon>Eukaryota</taxon>
        <taxon>Sar</taxon>
        <taxon>Alveolata</taxon>
        <taxon>Ciliophora</taxon>
        <taxon>Intramacronucleata</taxon>
        <taxon>Spirotrichea</taxon>
        <taxon>Stichotrichia</taxon>
        <taxon>Sporadotrichida</taxon>
        <taxon>Oxytrichidae</taxon>
        <taxon>Stylonychinae</taxon>
        <taxon>Stylonychia</taxon>
    </lineage>
</organism>
<dbReference type="InterPro" id="IPR032675">
    <property type="entry name" value="LRR_dom_sf"/>
</dbReference>
<feature type="compositionally biased region" description="Polar residues" evidence="3">
    <location>
        <begin position="1770"/>
        <end position="1788"/>
    </location>
</feature>
<gene>
    <name evidence="4" type="primary">Contig5753.g6164</name>
    <name evidence="4" type="ORF">STYLEM_9868</name>
</gene>
<accession>A0A078AF23</accession>
<protein>
    <submittedName>
        <fullName evidence="4">Leucine rich repeat family protein</fullName>
    </submittedName>
</protein>
<reference evidence="4 5" key="1">
    <citation type="submission" date="2014-06" db="EMBL/GenBank/DDBJ databases">
        <authorList>
            <person name="Swart Estienne"/>
        </authorList>
    </citation>
    <scope>NUCLEOTIDE SEQUENCE [LARGE SCALE GENOMIC DNA]</scope>
    <source>
        <strain evidence="4 5">130c</strain>
    </source>
</reference>
<keyword evidence="2" id="KW-0677">Repeat</keyword>
<evidence type="ECO:0000256" key="3">
    <source>
        <dbReference type="SAM" id="MobiDB-lite"/>
    </source>
</evidence>
<keyword evidence="1" id="KW-0433">Leucine-rich repeat</keyword>
<dbReference type="OrthoDB" id="660555at2759"/>
<dbReference type="Pfam" id="PF13637">
    <property type="entry name" value="Ank_4"/>
    <property type="match status" value="1"/>
</dbReference>
<keyword evidence="5" id="KW-1185">Reference proteome</keyword>
<proteinExistence type="predicted"/>
<dbReference type="InterPro" id="IPR002110">
    <property type="entry name" value="Ankyrin_rpt"/>
</dbReference>
<dbReference type="PANTHER" id="PTHR24366">
    <property type="entry name" value="IG(IMMUNOGLOBULIN) AND LRR(LEUCINE RICH REPEAT) DOMAINS"/>
    <property type="match status" value="1"/>
</dbReference>
<feature type="compositionally biased region" description="Basic and acidic residues" evidence="3">
    <location>
        <begin position="1829"/>
        <end position="1843"/>
    </location>
</feature>
<dbReference type="InterPro" id="IPR003591">
    <property type="entry name" value="Leu-rich_rpt_typical-subtyp"/>
</dbReference>
<dbReference type="SMART" id="SM00248">
    <property type="entry name" value="ANK"/>
    <property type="match status" value="5"/>
</dbReference>
<dbReference type="SUPFAM" id="SSF48403">
    <property type="entry name" value="Ankyrin repeat"/>
    <property type="match status" value="1"/>
</dbReference>
<name>A0A078AF23_STYLE</name>
<dbReference type="Gene3D" id="3.80.10.10">
    <property type="entry name" value="Ribonuclease Inhibitor"/>
    <property type="match status" value="1"/>
</dbReference>
<dbReference type="EMBL" id="CCKQ01009381">
    <property type="protein sequence ID" value="CDW80864.1"/>
    <property type="molecule type" value="Genomic_DNA"/>
</dbReference>
<feature type="compositionally biased region" description="Low complexity" evidence="3">
    <location>
        <begin position="1791"/>
        <end position="1800"/>
    </location>
</feature>
<feature type="compositionally biased region" description="Polar residues" evidence="3">
    <location>
        <begin position="903"/>
        <end position="920"/>
    </location>
</feature>
<dbReference type="InParanoid" id="A0A078AF23"/>
<dbReference type="Proteomes" id="UP000039865">
    <property type="component" value="Unassembled WGS sequence"/>
</dbReference>
<evidence type="ECO:0000313" key="5">
    <source>
        <dbReference type="Proteomes" id="UP000039865"/>
    </source>
</evidence>
<evidence type="ECO:0000256" key="2">
    <source>
        <dbReference type="ARBA" id="ARBA00022737"/>
    </source>
</evidence>
<dbReference type="SUPFAM" id="SSF52058">
    <property type="entry name" value="L domain-like"/>
    <property type="match status" value="1"/>
</dbReference>
<dbReference type="PANTHER" id="PTHR24366:SF96">
    <property type="entry name" value="LEUCINE RICH REPEAT CONTAINING 53"/>
    <property type="match status" value="1"/>
</dbReference>
<dbReference type="SMART" id="SM00369">
    <property type="entry name" value="LRR_TYP"/>
    <property type="match status" value="4"/>
</dbReference>
<evidence type="ECO:0000313" key="4">
    <source>
        <dbReference type="EMBL" id="CDW80864.1"/>
    </source>
</evidence>
<dbReference type="Gene3D" id="1.25.40.20">
    <property type="entry name" value="Ankyrin repeat-containing domain"/>
    <property type="match status" value="1"/>
</dbReference>
<sequence length="1926" mass="223715">MYTMTGSQYQIEAHWLVRLKNLKQQKINCLSASATQTSRIKAFKIQMIIVNQKVLLHDQQFIDPTATVNQMQTQSSAFNNTLDAPQNSLTILNHYQQQAGNQEMAVKFTPSRLLEINSSTEKKDYKRSTYNQIDFHQRQDTTRQEITQYLLNDKLIRNSPTHGQPTLMQEYRLRLQEHEDISDDSYSYLHENEISKETNQNDGPNIVSSSTKQKIKSKNSIHHQLNDFVNVQDFSPHNEADSYSEKMKNDVIKSFNNINSKQLSPSKSREEPMFKLHKNFVNPSDCSSILNESTNLKDMMMNRYAKKRLLSKQEIIKNRDATLNLDSLPSQQTMTMSSPSSTKINMILELNLRLANLKELSEQLFVQNMFIRQIDVRNNRLCAIPDSICDLPHLWKIRLDYNYLLELPENIGYLPKLEYFSASQNKISQLPQSLVSLGTKLGVLQFNDNQLKSLPKDFGKLSELRSLLLHNNHLWEIPTSISRMAKLSEFSLDWFGYHFRDRQIPKIQKDETGKLLINEFISFLQVFDKCQNNTNNHENQVSFMHYIMYFHKLLRAADLLDLEFPKKRSIFHMLALNGNQHIFQELYSNLNNITRVDINQLDEEESTPLLLAIKNKRKDFVKYLCKQPLVNINKGSFKYGYPLHMLILTHDLKLALKFIRQEQSQEHYRYLDINVRNEEGNNAMHFLFMNFSINTNQSILIAEELIKKGINPNALNKNDLSPLHLAILGSNYEAIEFALYMNKKQRNESFSNCRGGTANKQQTQMFDFNLRGGKFNQNCLHLAVASSNIRTVMILLQSSEYLNFQATDDEGRLPKDICPYNSPYYKLLIQYEQLQAMKQKIREQDNDQLCLDLSKQEVAHYNMNRRVCESPKTTRKRMIDRARNNSLNLYSSKRLKTYQSQGNLNFGNCRQRQNSNTNYDPSREEGEITHHKTFSLDRQVATQSHHRMLSGSGLNTVIGKTHIVLSSMNDESNYGVDEFSNLDLQTVNNKKSPALIAQNLNRNILTKYRAKPKVSQQISIDAKNKDCIIFRKKRQSQCGQNQVVITSNISSPNDSIINTKPQHSKNISDLSREQFILQQPFRLEKNESVIDKSPCSISRLNQQQNPYHLDPNYADAEEDEANIPEEDINRSSENQNEAKSPIRVLQKTQTASGNQSMTNQQKLMSQAKRIIDEIKKCQNTSEIQSEGRWKISNMNHQFNRQSHLSFTHNVNSSQQKMSVVTNQEQGNYVNEMSQLCIVTDDFIGIQAPQEDQFSPKFTHNQKEFNNLKSKLNNDIFKDNQNVYSDRKKSSLINNIATYETMYHAFVNKSCNFKQALIENLQSFSFLNPNDSKLVIDTLYIALSQLTTKDIQELFLLLIKLRVLRLSYQHINRRFLDFIIFELLNAYQIKAYQQQKTYQCRIVSDGFDQQHMETDSYPHQSESIQKIRHIHKSPSFKAMTYKSPSNSQNFLKESLLSRQQNTNMYKIKDFSSTQNLLSGTSSNELKNFINISSITSNFQNSRKMSTEGNDVKNSIKSYRENLTKQIVQPLKQKPPKIEIKTSQTNTQVMNTERLLNQQQDVDINSAEMIQQQRISSKKQSISNEQEPYHPKLSGSLFLHSIEIQSKKLKDQTSHKIHLQTESRNSTNHNIMRLDKTDDSQLYYQRKQLKPSNKVYQKTTRERQLEEYEVYGNINTENQSEKNPMSNSQSIQSSRIIQHFQEDPLTFTNSRNELKPFTDRKESVKEHRYYQSHNPIQTLRSFDVKQSTTRVQIQEINSYSPEIFRKDIKSGSGKQNNRHLLNTNSTIQRKQSSEMVSSSRSSIFKKKQSSRQNLFPGKIQILSSSKQTGVDADKSKTLSKTDKSKVSAKQSPIKSTEKITILSTCNSNNKSSARKLHPYKPKQPINYEARINIKEFSPQVSHRIYTEKINKTSESDKKLKISMSLKKF</sequence>